<evidence type="ECO:0000259" key="2">
    <source>
        <dbReference type="Pfam" id="PF04784"/>
    </source>
</evidence>
<feature type="compositionally biased region" description="Low complexity" evidence="1">
    <location>
        <begin position="65"/>
        <end position="79"/>
    </location>
</feature>
<feature type="domain" description="Ternary complex factor MIP1 leucine-zipper" evidence="3">
    <location>
        <begin position="28"/>
        <end position="115"/>
    </location>
</feature>
<feature type="region of interest" description="Disordered" evidence="1">
    <location>
        <begin position="1"/>
        <end position="31"/>
    </location>
</feature>
<feature type="compositionally biased region" description="Polar residues" evidence="1">
    <location>
        <begin position="130"/>
        <end position="144"/>
    </location>
</feature>
<feature type="region of interest" description="Disordered" evidence="1">
    <location>
        <begin position="119"/>
        <end position="151"/>
    </location>
</feature>
<dbReference type="InterPro" id="IPR025757">
    <property type="entry name" value="MIP1_Leuzipper"/>
</dbReference>
<organism evidence="4 5">
    <name type="scientific">Oldenlandia corymbosa var. corymbosa</name>
    <dbReference type="NCBI Taxonomy" id="529605"/>
    <lineage>
        <taxon>Eukaryota</taxon>
        <taxon>Viridiplantae</taxon>
        <taxon>Streptophyta</taxon>
        <taxon>Embryophyta</taxon>
        <taxon>Tracheophyta</taxon>
        <taxon>Spermatophyta</taxon>
        <taxon>Magnoliopsida</taxon>
        <taxon>eudicotyledons</taxon>
        <taxon>Gunneridae</taxon>
        <taxon>Pentapetalae</taxon>
        <taxon>asterids</taxon>
        <taxon>lamiids</taxon>
        <taxon>Gentianales</taxon>
        <taxon>Rubiaceae</taxon>
        <taxon>Rubioideae</taxon>
        <taxon>Spermacoceae</taxon>
        <taxon>Hedyotis-Oldenlandia complex</taxon>
        <taxon>Oldenlandia</taxon>
    </lineage>
</organism>
<dbReference type="Pfam" id="PF14389">
    <property type="entry name" value="Lzipper-MIP1"/>
    <property type="match status" value="1"/>
</dbReference>
<feature type="compositionally biased region" description="Basic and acidic residues" evidence="1">
    <location>
        <begin position="231"/>
        <end position="244"/>
    </location>
</feature>
<feature type="region of interest" description="Disordered" evidence="1">
    <location>
        <begin position="217"/>
        <end position="258"/>
    </location>
</feature>
<accession>A0AAV1DAX8</accession>
<gene>
    <name evidence="4" type="ORF">OLC1_LOCUS13811</name>
</gene>
<dbReference type="EMBL" id="OX459122">
    <property type="protein sequence ID" value="CAI9105022.1"/>
    <property type="molecule type" value="Genomic_DNA"/>
</dbReference>
<proteinExistence type="predicted"/>
<sequence length="609" mass="68758">MATKAVMQVQSSPSHHLHHIRKNKFGGQDKKEELEREVEVLRKMLDHEEKVHEFLERVYHHRPDGSTSSNSNSGSSSLSIPNFLPPKMKELLAELAMVENEITRLESQISQLKADQLKLQKDQPPPPPKTSLNSYHGSISSPLPNGSKEIPKEKKVAFETKALHFISKAIKGDYNLSDFSISEKVLKPKVSSSSSTNQKKDPIIEEEYFPVNKSNTTIKKSGMLKPSSPMREPRYSTPWRERNSEIPPKVTTSTPPPQVGLEEESIHKWGPNKLSENIMKCLLLIFVRLLRTSRTMELEKSGPLSRSTNFSMSFRAEPNSSIKSGLLVQKDSRQQDPYGIFDSDESITRDIGPYKNLVIFTTSCMDPKCISSSSSLPLFQKLKILLKNLQKVDLRHMAYHQKLAFWINMYNACIMHAFLQHGLPSNTSPEKLLTLLNKATLNIGGTTMAARAIELSILRKPTSLLMKEVLGKGDQSESNKLRERFGFEPYDPNVTFALCCGTRSSPAVKIYTADGVTAELEKSKLEYLQASIIVMSTRRIAIPEHLLLHMHDFAEDIESLMEWVCHQLPTSGSLRKSIVDCFRGIAIGKASTIIDKIPYDFEFQYLLTM</sequence>
<evidence type="ECO:0000259" key="3">
    <source>
        <dbReference type="Pfam" id="PF14389"/>
    </source>
</evidence>
<name>A0AAV1DAX8_OLDCO</name>
<keyword evidence="5" id="KW-1185">Reference proteome</keyword>
<evidence type="ECO:0000313" key="4">
    <source>
        <dbReference type="EMBL" id="CAI9105022.1"/>
    </source>
</evidence>
<dbReference type="AlphaFoldDB" id="A0AAV1DAX8"/>
<dbReference type="InterPro" id="IPR006869">
    <property type="entry name" value="DUF547"/>
</dbReference>
<dbReference type="PANTHER" id="PTHR46248:SF6">
    <property type="entry name" value="OS03G0859900 PROTEIN"/>
    <property type="match status" value="1"/>
</dbReference>
<dbReference type="PANTHER" id="PTHR46248">
    <property type="entry name" value="EXPRESSED PROTEIN"/>
    <property type="match status" value="1"/>
</dbReference>
<dbReference type="Proteomes" id="UP001161247">
    <property type="component" value="Chromosome 5"/>
</dbReference>
<feature type="domain" description="DUF547" evidence="2">
    <location>
        <begin position="395"/>
        <end position="528"/>
    </location>
</feature>
<reference evidence="4" key="1">
    <citation type="submission" date="2023-03" db="EMBL/GenBank/DDBJ databases">
        <authorList>
            <person name="Julca I."/>
        </authorList>
    </citation>
    <scope>NUCLEOTIDE SEQUENCE</scope>
</reference>
<dbReference type="Pfam" id="PF04784">
    <property type="entry name" value="DUF547"/>
    <property type="match status" value="1"/>
</dbReference>
<feature type="region of interest" description="Disordered" evidence="1">
    <location>
        <begin position="57"/>
        <end position="81"/>
    </location>
</feature>
<evidence type="ECO:0000313" key="5">
    <source>
        <dbReference type="Proteomes" id="UP001161247"/>
    </source>
</evidence>
<protein>
    <submittedName>
        <fullName evidence="4">OLC1v1003850C1</fullName>
    </submittedName>
</protein>
<feature type="compositionally biased region" description="Basic residues" evidence="1">
    <location>
        <begin position="15"/>
        <end position="24"/>
    </location>
</feature>
<evidence type="ECO:0000256" key="1">
    <source>
        <dbReference type="SAM" id="MobiDB-lite"/>
    </source>
</evidence>